<dbReference type="InterPro" id="IPR036890">
    <property type="entry name" value="HATPase_C_sf"/>
</dbReference>
<feature type="region of interest" description="Disordered" evidence="3">
    <location>
        <begin position="889"/>
        <end position="908"/>
    </location>
</feature>
<feature type="region of interest" description="Disordered" evidence="3">
    <location>
        <begin position="975"/>
        <end position="1004"/>
    </location>
</feature>
<dbReference type="Proteomes" id="UP000799302">
    <property type="component" value="Unassembled WGS sequence"/>
</dbReference>
<proteinExistence type="predicted"/>
<dbReference type="InterPro" id="IPR005467">
    <property type="entry name" value="His_kinase_dom"/>
</dbReference>
<dbReference type="SUPFAM" id="SSF55785">
    <property type="entry name" value="PYP-like sensor domain (PAS domain)"/>
    <property type="match status" value="1"/>
</dbReference>
<evidence type="ECO:0000256" key="1">
    <source>
        <dbReference type="ARBA" id="ARBA00022553"/>
    </source>
</evidence>
<dbReference type="InterPro" id="IPR011006">
    <property type="entry name" value="CheY-like_superfamily"/>
</dbReference>
<dbReference type="Gene3D" id="3.40.50.2300">
    <property type="match status" value="1"/>
</dbReference>
<dbReference type="Gene3D" id="3.30.450.20">
    <property type="entry name" value="PAS domain"/>
    <property type="match status" value="1"/>
</dbReference>
<dbReference type="InterPro" id="IPR003594">
    <property type="entry name" value="HATPase_dom"/>
</dbReference>
<organism evidence="6 7">
    <name type="scientific">Microthyrium microscopicum</name>
    <dbReference type="NCBI Taxonomy" id="703497"/>
    <lineage>
        <taxon>Eukaryota</taxon>
        <taxon>Fungi</taxon>
        <taxon>Dikarya</taxon>
        <taxon>Ascomycota</taxon>
        <taxon>Pezizomycotina</taxon>
        <taxon>Dothideomycetes</taxon>
        <taxon>Dothideomycetes incertae sedis</taxon>
        <taxon>Microthyriales</taxon>
        <taxon>Microthyriaceae</taxon>
        <taxon>Microthyrium</taxon>
    </lineage>
</organism>
<feature type="domain" description="Histidine kinase" evidence="4">
    <location>
        <begin position="696"/>
        <end position="970"/>
    </location>
</feature>
<evidence type="ECO:0000313" key="7">
    <source>
        <dbReference type="Proteomes" id="UP000799302"/>
    </source>
</evidence>
<feature type="domain" description="Response regulatory" evidence="5">
    <location>
        <begin position="1072"/>
        <end position="1129"/>
    </location>
</feature>
<dbReference type="AlphaFoldDB" id="A0A6A6UD26"/>
<accession>A0A6A6UD26</accession>
<dbReference type="InterPro" id="IPR003661">
    <property type="entry name" value="HisK_dim/P_dom"/>
</dbReference>
<sequence length="1129" mass="126173">MDFGAVPLNEFLKHDVRPTFVLDLDNPGTDKFNILWQNVALESKELLLQSVKGEYHASTLVISWTFKHAEYFQWAMGGAPEGESTTFLFQGYAWSRCVVRGQWVIVSGTLFSEFAKNMRTKASKGTYEDSEPSNEKYPPEIGHAVSSLSFPTILNPSCDKPISAQHVFDWTRIDIKELDEHLQYARTVDWKSTELGDPNDWPDELRIISNLVMADPNPALVCWGEGKVMIYNSEYARIISTFHPCMGQPILEAMPGYCDYLVGIFDDIRTGRAILSDDLPMFMSSDGHMVEDYFDLAVVEFLRPSRYSTFAGKPPDADLPLFKLITYGRLDTLMDLAVKIATARSIDEFWALTVEILKADEKDIMLAMIYTHDSSSSEGDSNQDVNDMSQLLLRGSFGIPTNHPTAMPEVRLNSTESGLERFCSICYETGRPVVLHREDGTLPPELLANVITKDFGEECRAVVISPLRYDTSLTAGYIAIGINPRTALDDRCSDFIEAIVTLISTALGSLRQLVKREAKQAEISRELTETKLKVVRTEKLMRLFVERSPLGVFIAETDGTYVYRNTAALTSFSHETHTRVQDVWGSMADPEWLPMIYSSWAKLTEGNVPVTYEIKCKSQWRPQNEETGSPSGDDGQDHRVWLQVTAFPVMDSELGHVQIYAGVTDISALKWANEVQEKMVSETLESKKRLESFIDSTNHELRNPLSAILLASEDIVETVSSIVEIGPGKIAESALLEDLDSVIDNRKVVLACAKHQKRIVDDVVSFTPRTAYTLGFAPILSASKLDSQLMDVYPVLANPEKEIRTSLKIFQKDAAKADVQFHLVISERYRELAIEQFMFNTTRFTQISINLITNAIKFTKYQAVRKITITLDACEKPQWMENCEYYPMEETQQDPTTRPEDTGKGMTQEDRQHLFTRFAQASPKTHIQYGSSGLGLYISRRLAGLQGGAIGLNPQTSHGCTFAFFIKARAYAQGTHQPNEQRQSVSSTSSIPFVGPQTLPARPNPPPLLRSLSSHTMTTLITRTQPQESPSTTALATSPAQCRMTPRTTPVLSPGSGVAKVGMKEPNAKELTVLIVEDNLINQKMLSRQLQKVGCKVLVANHGQEGLEQIQNSAWASNPLQPISIVLLD</sequence>
<evidence type="ECO:0000256" key="3">
    <source>
        <dbReference type="SAM" id="MobiDB-lite"/>
    </source>
</evidence>
<dbReference type="SUPFAM" id="SSF55874">
    <property type="entry name" value="ATPase domain of HSP90 chaperone/DNA topoisomerase II/histidine kinase"/>
    <property type="match status" value="1"/>
</dbReference>
<dbReference type="PROSITE" id="PS50109">
    <property type="entry name" value="HIS_KIN"/>
    <property type="match status" value="1"/>
</dbReference>
<dbReference type="InterPro" id="IPR050956">
    <property type="entry name" value="2C_system_His_kinase"/>
</dbReference>
<feature type="compositionally biased region" description="Polar residues" evidence="3">
    <location>
        <begin position="1023"/>
        <end position="1051"/>
    </location>
</feature>
<dbReference type="InterPro" id="IPR001789">
    <property type="entry name" value="Sig_transdc_resp-reg_receiver"/>
</dbReference>
<protein>
    <recommendedName>
        <fullName evidence="8">Histidine kinase domain-containing protein</fullName>
    </recommendedName>
</protein>
<name>A0A6A6UD26_9PEZI</name>
<evidence type="ECO:0008006" key="8">
    <source>
        <dbReference type="Google" id="ProtNLM"/>
    </source>
</evidence>
<feature type="modified residue" description="4-aspartylphosphate" evidence="2">
    <location>
        <position position="1129"/>
    </location>
</feature>
<evidence type="ECO:0000259" key="4">
    <source>
        <dbReference type="PROSITE" id="PS50109"/>
    </source>
</evidence>
<dbReference type="InterPro" id="IPR058846">
    <property type="entry name" value="PAS-like"/>
</dbReference>
<dbReference type="PANTHER" id="PTHR43719">
    <property type="entry name" value="TWO-COMPONENT HISTIDINE KINASE"/>
    <property type="match status" value="1"/>
</dbReference>
<feature type="compositionally biased region" description="Polar residues" evidence="3">
    <location>
        <begin position="975"/>
        <end position="991"/>
    </location>
</feature>
<dbReference type="Pfam" id="PF02518">
    <property type="entry name" value="HATPase_c"/>
    <property type="match status" value="1"/>
</dbReference>
<dbReference type="SMART" id="SM00387">
    <property type="entry name" value="HATPase_c"/>
    <property type="match status" value="1"/>
</dbReference>
<dbReference type="InterPro" id="IPR036097">
    <property type="entry name" value="HisK_dim/P_sf"/>
</dbReference>
<dbReference type="InterPro" id="IPR035965">
    <property type="entry name" value="PAS-like_dom_sf"/>
</dbReference>
<feature type="region of interest" description="Disordered" evidence="3">
    <location>
        <begin position="1023"/>
        <end position="1060"/>
    </location>
</feature>
<evidence type="ECO:0000256" key="2">
    <source>
        <dbReference type="PROSITE-ProRule" id="PRU00169"/>
    </source>
</evidence>
<dbReference type="EMBL" id="MU004235">
    <property type="protein sequence ID" value="KAF2669273.1"/>
    <property type="molecule type" value="Genomic_DNA"/>
</dbReference>
<evidence type="ECO:0000259" key="5">
    <source>
        <dbReference type="PROSITE" id="PS50110"/>
    </source>
</evidence>
<dbReference type="Gene3D" id="3.30.565.10">
    <property type="entry name" value="Histidine kinase-like ATPase, C-terminal domain"/>
    <property type="match status" value="1"/>
</dbReference>
<dbReference type="GO" id="GO:0000155">
    <property type="term" value="F:phosphorelay sensor kinase activity"/>
    <property type="evidence" value="ECO:0007669"/>
    <property type="project" value="InterPro"/>
</dbReference>
<keyword evidence="1 2" id="KW-0597">Phosphoprotein</keyword>
<reference evidence="6" key="1">
    <citation type="journal article" date="2020" name="Stud. Mycol.">
        <title>101 Dothideomycetes genomes: a test case for predicting lifestyles and emergence of pathogens.</title>
        <authorList>
            <person name="Haridas S."/>
            <person name="Albert R."/>
            <person name="Binder M."/>
            <person name="Bloem J."/>
            <person name="Labutti K."/>
            <person name="Salamov A."/>
            <person name="Andreopoulos B."/>
            <person name="Baker S."/>
            <person name="Barry K."/>
            <person name="Bills G."/>
            <person name="Bluhm B."/>
            <person name="Cannon C."/>
            <person name="Castanera R."/>
            <person name="Culley D."/>
            <person name="Daum C."/>
            <person name="Ezra D."/>
            <person name="Gonzalez J."/>
            <person name="Henrissat B."/>
            <person name="Kuo A."/>
            <person name="Liang C."/>
            <person name="Lipzen A."/>
            <person name="Lutzoni F."/>
            <person name="Magnuson J."/>
            <person name="Mondo S."/>
            <person name="Nolan M."/>
            <person name="Ohm R."/>
            <person name="Pangilinan J."/>
            <person name="Park H.-J."/>
            <person name="Ramirez L."/>
            <person name="Alfaro M."/>
            <person name="Sun H."/>
            <person name="Tritt A."/>
            <person name="Yoshinaga Y."/>
            <person name="Zwiers L.-H."/>
            <person name="Turgeon B."/>
            <person name="Goodwin S."/>
            <person name="Spatafora J."/>
            <person name="Crous P."/>
            <person name="Grigoriev I."/>
        </authorList>
    </citation>
    <scope>NUCLEOTIDE SEQUENCE</scope>
    <source>
        <strain evidence="6">CBS 115976</strain>
    </source>
</reference>
<dbReference type="Pfam" id="PF26131">
    <property type="entry name" value="PAS-like"/>
    <property type="match status" value="1"/>
</dbReference>
<evidence type="ECO:0000313" key="6">
    <source>
        <dbReference type="EMBL" id="KAF2669273.1"/>
    </source>
</evidence>
<dbReference type="SUPFAM" id="SSF47384">
    <property type="entry name" value="Homodimeric domain of signal transducing histidine kinase"/>
    <property type="match status" value="1"/>
</dbReference>
<dbReference type="SUPFAM" id="SSF52172">
    <property type="entry name" value="CheY-like"/>
    <property type="match status" value="1"/>
</dbReference>
<dbReference type="CDD" id="cd00082">
    <property type="entry name" value="HisKA"/>
    <property type="match status" value="1"/>
</dbReference>
<dbReference type="PANTHER" id="PTHR43719:SF30">
    <property type="entry name" value="TWO-COMPONENT SYSTEM RESPONSE REGULATOR"/>
    <property type="match status" value="1"/>
</dbReference>
<gene>
    <name evidence="6" type="ORF">BT63DRAFT_479137</name>
</gene>
<feature type="compositionally biased region" description="Basic and acidic residues" evidence="3">
    <location>
        <begin position="897"/>
        <end position="908"/>
    </location>
</feature>
<dbReference type="Gene3D" id="1.10.287.130">
    <property type="match status" value="1"/>
</dbReference>
<dbReference type="PROSITE" id="PS50110">
    <property type="entry name" value="RESPONSE_REGULATORY"/>
    <property type="match status" value="1"/>
</dbReference>
<keyword evidence="7" id="KW-1185">Reference proteome</keyword>
<dbReference type="OrthoDB" id="60033at2759"/>